<protein>
    <recommendedName>
        <fullName evidence="2">S-layer protein C-terminal domain-containing protein</fullName>
    </recommendedName>
</protein>
<evidence type="ECO:0000256" key="1">
    <source>
        <dbReference type="SAM" id="MobiDB-lite"/>
    </source>
</evidence>
<organism evidence="3 4">
    <name type="scientific">Companilactobacillus futsaii</name>
    <dbReference type="NCBI Taxonomy" id="938155"/>
    <lineage>
        <taxon>Bacteria</taxon>
        <taxon>Bacillati</taxon>
        <taxon>Bacillota</taxon>
        <taxon>Bacilli</taxon>
        <taxon>Lactobacillales</taxon>
        <taxon>Lactobacillaceae</taxon>
        <taxon>Companilactobacillus</taxon>
    </lineage>
</organism>
<evidence type="ECO:0000313" key="4">
    <source>
        <dbReference type="Proteomes" id="UP000310673"/>
    </source>
</evidence>
<reference evidence="3 4" key="1">
    <citation type="submission" date="2019-05" db="EMBL/GenBank/DDBJ databases">
        <title>Genome Sequence of Lactobacillus futsaii Y97, a Potential Probiotic Strain Isolated from the Futsai of Taiwan.</title>
        <authorList>
            <person name="Du X."/>
        </authorList>
    </citation>
    <scope>NUCLEOTIDE SEQUENCE [LARGE SCALE GENOMIC DNA]</scope>
    <source>
        <strain evidence="3 4">Y97</strain>
    </source>
</reference>
<feature type="region of interest" description="Disordered" evidence="1">
    <location>
        <begin position="37"/>
        <end position="61"/>
    </location>
</feature>
<feature type="region of interest" description="Disordered" evidence="1">
    <location>
        <begin position="353"/>
        <end position="400"/>
    </location>
</feature>
<feature type="compositionally biased region" description="Acidic residues" evidence="1">
    <location>
        <begin position="52"/>
        <end position="61"/>
    </location>
</feature>
<dbReference type="AlphaFoldDB" id="A0A5B7SXK9"/>
<name>A0A5B7SXK9_9LACO</name>
<evidence type="ECO:0000259" key="2">
    <source>
        <dbReference type="Pfam" id="PF03217"/>
    </source>
</evidence>
<accession>A0A5B7SXK9</accession>
<proteinExistence type="predicted"/>
<dbReference type="EMBL" id="CP040736">
    <property type="protein sequence ID" value="QCX24103.1"/>
    <property type="molecule type" value="Genomic_DNA"/>
</dbReference>
<evidence type="ECO:0000313" key="3">
    <source>
        <dbReference type="EMBL" id="QCX24103.1"/>
    </source>
</evidence>
<feature type="compositionally biased region" description="Polar residues" evidence="1">
    <location>
        <begin position="353"/>
        <end position="362"/>
    </location>
</feature>
<dbReference type="InterPro" id="IPR024968">
    <property type="entry name" value="SlpA_C_lactobacillus"/>
</dbReference>
<feature type="domain" description="S-layer protein C-terminal" evidence="2">
    <location>
        <begin position="473"/>
        <end position="522"/>
    </location>
</feature>
<gene>
    <name evidence="3" type="ORF">FG051_02850</name>
</gene>
<sequence>MEGLDMKKHYGPIVLGIIALTLAAPVSNATTVLAGEAAESENTTEENQGQDSQEETDQPTDEEIISTLKSNLEENLEKLKEKSSSDSLVAAQKTTLSDAYNDLSAKAEKDLNIDELGTLIDQTNGYLTEDAKKIPYTYTTPKDVTINGKADTLDSRTIRFDDPENAKLTMSSDDAEYLSFSNKEGKTTDTIPLSLDENGELSIGSDYLDADGKLNLDSSLTKEDLNNTIQNLKDRFTTFDDDDKVALDNFYDTLTKNLDDLNDDSTYTDILTAKNNLNNEISKSTTVIHYGADRMILNVPLLKGHSIAARITGSSFLNVTFNKDATKVAAAQVVDEKGNPVKVDSKYQVSLGTLENQTQTDPVTLDNEVKPKTNHNSSSSKPETEKPTTKPTHTKSISNHQTTFYALPNTIATLFDENGNALKNRALGGDSSWHADKLMKLDGVNYLRVATNEWAKLADGLEVTPLNQNVFTKNNARLYQANGQKVTNRALAKNTTWRTDKSATINGQTMYRVATNEWVSANDLI</sequence>
<dbReference type="Pfam" id="PF03217">
    <property type="entry name" value="SlpA"/>
    <property type="match status" value="1"/>
</dbReference>
<dbReference type="Proteomes" id="UP000310673">
    <property type="component" value="Chromosome"/>
</dbReference>
<dbReference type="KEGG" id="lft:FG051_02850"/>